<feature type="domain" description="FAD-binding" evidence="4">
    <location>
        <begin position="112"/>
        <end position="171"/>
    </location>
</feature>
<dbReference type="Pfam" id="PF21274">
    <property type="entry name" value="Rng_hyd_C"/>
    <property type="match status" value="1"/>
</dbReference>
<dbReference type="Pfam" id="PF01494">
    <property type="entry name" value="FAD_binding_3"/>
    <property type="match status" value="1"/>
</dbReference>
<evidence type="ECO:0000256" key="3">
    <source>
        <dbReference type="ARBA" id="ARBA00023002"/>
    </source>
</evidence>
<dbReference type="Gene3D" id="3.40.30.120">
    <property type="match status" value="1"/>
</dbReference>
<keyword evidence="6" id="KW-1185">Reference proteome</keyword>
<evidence type="ECO:0000256" key="2">
    <source>
        <dbReference type="ARBA" id="ARBA00022827"/>
    </source>
</evidence>
<dbReference type="PANTHER" id="PTHR43004">
    <property type="entry name" value="TRK SYSTEM POTASSIUM UPTAKE PROTEIN"/>
    <property type="match status" value="1"/>
</dbReference>
<dbReference type="Gene3D" id="3.50.50.60">
    <property type="entry name" value="FAD/NAD(P)-binding domain"/>
    <property type="match status" value="1"/>
</dbReference>
<gene>
    <name evidence="5" type="ORF">BJX68DRAFT_263400</name>
</gene>
<keyword evidence="2" id="KW-0274">FAD</keyword>
<protein>
    <submittedName>
        <fullName evidence="5">FAD binding domain-containing protein</fullName>
    </submittedName>
</protein>
<keyword evidence="3" id="KW-0560">Oxidoreductase</keyword>
<accession>A0ABR4KX86</accession>
<keyword evidence="1" id="KW-0285">Flavoprotein</keyword>
<dbReference type="GeneID" id="98159850"/>
<dbReference type="SUPFAM" id="SSF51905">
    <property type="entry name" value="FAD/NAD(P)-binding domain"/>
    <property type="match status" value="1"/>
</dbReference>
<comment type="caution">
    <text evidence="5">The sequence shown here is derived from an EMBL/GenBank/DDBJ whole genome shotgun (WGS) entry which is preliminary data.</text>
</comment>
<sequence>MVGGSLPTRFYLVHFRSAQLAQSPPFGRFWHAFPIGSGFIINQDDQDTFTAHYLLPPSDPGASEAIDPPDIVYKTLGGYAGAHQLTIDSILVLVHGRWQPSFGITDSYISSGGRVLLAGDAVHWTPPPGGYGMNSGTVDAFDLGWRLAAMVKGYGGPLLLSAYSLERRRSMIRALLRSHRHSMEHVKLGELCAENIEMLKSNTEEGKAVRAEIERFVTLSGPDTKDFGLELDLRYDLSPCVVLDRSVALRWDVNGYAPSTRPGSRAPHVFLKKGGASVYDLFGKEWTLMQFMDEGGKGAVKVGALLEVAEELRFPVKHVVLREEDHVRRLWEHNLVLVRPDAHVAWRGNKAPDRDEAEQILSVASGRLAVRGYREPLDNEDEKQFIKTVVTFGIESPDRAKDLKL</sequence>
<name>A0ABR4KX86_9EURO</name>
<dbReference type="InterPro" id="IPR036188">
    <property type="entry name" value="FAD/NAD-bd_sf"/>
</dbReference>
<dbReference type="Proteomes" id="UP001610444">
    <property type="component" value="Unassembled WGS sequence"/>
</dbReference>
<dbReference type="PRINTS" id="PR00420">
    <property type="entry name" value="RNGMNOXGNASE"/>
</dbReference>
<dbReference type="PANTHER" id="PTHR43004:SF21">
    <property type="entry name" value="FAD-BINDING DOMAIN-CONTAINING PROTEIN-RELATED"/>
    <property type="match status" value="1"/>
</dbReference>
<dbReference type="RefSeq" id="XP_070902731.1">
    <property type="nucleotide sequence ID" value="XM_071044686.1"/>
</dbReference>
<dbReference type="InterPro" id="IPR002938">
    <property type="entry name" value="FAD-bd"/>
</dbReference>
<evidence type="ECO:0000313" key="5">
    <source>
        <dbReference type="EMBL" id="KAL2856867.1"/>
    </source>
</evidence>
<evidence type="ECO:0000259" key="4">
    <source>
        <dbReference type="Pfam" id="PF01494"/>
    </source>
</evidence>
<evidence type="ECO:0000256" key="1">
    <source>
        <dbReference type="ARBA" id="ARBA00022630"/>
    </source>
</evidence>
<evidence type="ECO:0000313" key="6">
    <source>
        <dbReference type="Proteomes" id="UP001610444"/>
    </source>
</evidence>
<dbReference type="Gene3D" id="3.30.9.10">
    <property type="entry name" value="D-Amino Acid Oxidase, subunit A, domain 2"/>
    <property type="match status" value="1"/>
</dbReference>
<reference evidence="5 6" key="1">
    <citation type="submission" date="2024-07" db="EMBL/GenBank/DDBJ databases">
        <title>Section-level genome sequencing and comparative genomics of Aspergillus sections Usti and Cavernicolus.</title>
        <authorList>
            <consortium name="Lawrence Berkeley National Laboratory"/>
            <person name="Nybo J.L."/>
            <person name="Vesth T.C."/>
            <person name="Theobald S."/>
            <person name="Frisvad J.C."/>
            <person name="Larsen T.O."/>
            <person name="Kjaerboelling I."/>
            <person name="Rothschild-Mancinelli K."/>
            <person name="Lyhne E.K."/>
            <person name="Kogle M.E."/>
            <person name="Barry K."/>
            <person name="Clum A."/>
            <person name="Na H."/>
            <person name="Ledsgaard L."/>
            <person name="Lin J."/>
            <person name="Lipzen A."/>
            <person name="Kuo A."/>
            <person name="Riley R."/>
            <person name="Mondo S."/>
            <person name="LaButti K."/>
            <person name="Haridas S."/>
            <person name="Pangalinan J."/>
            <person name="Salamov A.A."/>
            <person name="Simmons B.A."/>
            <person name="Magnuson J.K."/>
            <person name="Chen J."/>
            <person name="Drula E."/>
            <person name="Henrissat B."/>
            <person name="Wiebenga A."/>
            <person name="Lubbers R.J."/>
            <person name="Gomes A.C."/>
            <person name="Macurrencykelacurrency M.R."/>
            <person name="Stajich J."/>
            <person name="Grigoriev I.V."/>
            <person name="Mortensen U.H."/>
            <person name="De vries R.P."/>
            <person name="Baker S.E."/>
            <person name="Andersen M.R."/>
        </authorList>
    </citation>
    <scope>NUCLEOTIDE SEQUENCE [LARGE SCALE GENOMIC DNA]</scope>
    <source>
        <strain evidence="5 6">CBS 756.74</strain>
    </source>
</reference>
<dbReference type="EMBL" id="JBFXLR010000007">
    <property type="protein sequence ID" value="KAL2856867.1"/>
    <property type="molecule type" value="Genomic_DNA"/>
</dbReference>
<dbReference type="InterPro" id="IPR050641">
    <property type="entry name" value="RIFMO-like"/>
</dbReference>
<proteinExistence type="predicted"/>
<organism evidence="5 6">
    <name type="scientific">Aspergillus pseudodeflectus</name>
    <dbReference type="NCBI Taxonomy" id="176178"/>
    <lineage>
        <taxon>Eukaryota</taxon>
        <taxon>Fungi</taxon>
        <taxon>Dikarya</taxon>
        <taxon>Ascomycota</taxon>
        <taxon>Pezizomycotina</taxon>
        <taxon>Eurotiomycetes</taxon>
        <taxon>Eurotiomycetidae</taxon>
        <taxon>Eurotiales</taxon>
        <taxon>Aspergillaceae</taxon>
        <taxon>Aspergillus</taxon>
        <taxon>Aspergillus subgen. Nidulantes</taxon>
    </lineage>
</organism>